<evidence type="ECO:0000256" key="1">
    <source>
        <dbReference type="ARBA" id="ARBA00000085"/>
    </source>
</evidence>
<organism evidence="9 10">
    <name type="scientific">Candidatus Ozemobacter sibiricus</name>
    <dbReference type="NCBI Taxonomy" id="2268124"/>
    <lineage>
        <taxon>Bacteria</taxon>
        <taxon>Candidatus Ozemobacteria</taxon>
        <taxon>Candidatus Ozemobacterales</taxon>
        <taxon>Candidatus Ozemobacteraceae</taxon>
        <taxon>Candidatus Ozemobacter</taxon>
    </lineage>
</organism>
<dbReference type="PROSITE" id="PS50110">
    <property type="entry name" value="RESPONSE_REGULATORY"/>
    <property type="match status" value="1"/>
</dbReference>
<dbReference type="InterPro" id="IPR013656">
    <property type="entry name" value="PAS_4"/>
</dbReference>
<dbReference type="CDD" id="cd00156">
    <property type="entry name" value="REC"/>
    <property type="match status" value="1"/>
</dbReference>
<dbReference type="InterPro" id="IPR035965">
    <property type="entry name" value="PAS-like_dom_sf"/>
</dbReference>
<evidence type="ECO:0000259" key="6">
    <source>
        <dbReference type="PROSITE" id="PS50110"/>
    </source>
</evidence>
<evidence type="ECO:0000259" key="5">
    <source>
        <dbReference type="PROSITE" id="PS50109"/>
    </source>
</evidence>
<dbReference type="SUPFAM" id="SSF55874">
    <property type="entry name" value="ATPase domain of HSP90 chaperone/DNA topoisomerase II/histidine kinase"/>
    <property type="match status" value="1"/>
</dbReference>
<dbReference type="CDD" id="cd00082">
    <property type="entry name" value="HisKA"/>
    <property type="match status" value="1"/>
</dbReference>
<evidence type="ECO:0000259" key="7">
    <source>
        <dbReference type="PROSITE" id="PS50112"/>
    </source>
</evidence>
<evidence type="ECO:0000256" key="3">
    <source>
        <dbReference type="ARBA" id="ARBA00022553"/>
    </source>
</evidence>
<comment type="caution">
    <text evidence="9">The sequence shown here is derived from an EMBL/GenBank/DDBJ whole genome shotgun (WGS) entry which is preliminary data.</text>
</comment>
<dbReference type="Proteomes" id="UP000252355">
    <property type="component" value="Unassembled WGS sequence"/>
</dbReference>
<feature type="domain" description="PAS" evidence="7">
    <location>
        <begin position="1"/>
        <end position="48"/>
    </location>
</feature>
<feature type="domain" description="PAS" evidence="7">
    <location>
        <begin position="120"/>
        <end position="165"/>
    </location>
</feature>
<evidence type="ECO:0000313" key="9">
    <source>
        <dbReference type="EMBL" id="RCK75966.1"/>
    </source>
</evidence>
<accession>A0A367ZCX7</accession>
<dbReference type="PANTHER" id="PTHR43065:SF42">
    <property type="entry name" value="TWO-COMPONENT SENSOR PPRA"/>
    <property type="match status" value="1"/>
</dbReference>
<dbReference type="NCBIfam" id="TIGR00229">
    <property type="entry name" value="sensory_box"/>
    <property type="match status" value="3"/>
</dbReference>
<dbReference type="InterPro" id="IPR036890">
    <property type="entry name" value="HATPase_C_sf"/>
</dbReference>
<dbReference type="PRINTS" id="PR00344">
    <property type="entry name" value="BCTRLSENSOR"/>
</dbReference>
<feature type="domain" description="PAC" evidence="8">
    <location>
        <begin position="328"/>
        <end position="381"/>
    </location>
</feature>
<evidence type="ECO:0000313" key="10">
    <source>
        <dbReference type="Proteomes" id="UP000252355"/>
    </source>
</evidence>
<dbReference type="InterPro" id="IPR001789">
    <property type="entry name" value="Sig_transdc_resp-reg_receiver"/>
</dbReference>
<dbReference type="InterPro" id="IPR013655">
    <property type="entry name" value="PAS_fold_3"/>
</dbReference>
<dbReference type="EMBL" id="QOQW01000037">
    <property type="protein sequence ID" value="RCK75966.1"/>
    <property type="molecule type" value="Genomic_DNA"/>
</dbReference>
<dbReference type="InterPro" id="IPR000014">
    <property type="entry name" value="PAS"/>
</dbReference>
<proteinExistence type="predicted"/>
<keyword evidence="9" id="KW-0808">Transferase</keyword>
<dbReference type="SUPFAM" id="SSF52172">
    <property type="entry name" value="CheY-like"/>
    <property type="match status" value="1"/>
</dbReference>
<dbReference type="Gene3D" id="3.30.450.20">
    <property type="entry name" value="PAS domain"/>
    <property type="match status" value="4"/>
</dbReference>
<sequence length="901" mass="100232">MFEAVGNPIFVKDRKHRWVLVNEAFCRFVGRPRDTLLGASDYDFFPKEQADFFWSRDEKVFASRGTDLTEESLTDAQGETHIILTRKSFFEDEQGTEFLVGIITDLTSWKEQAAASRRASEERFRAIFDATFQFTGLLTPEGTVIEANRAALDFAGITLEEIVGRPFWEARWWAGDEARVTALQAAIARAAQGEFVRYEVILQGAGSTTALIDFSLKPVRNAQGDVVLLVPEGRDISAPRQAEEMLRETQNNLAAFLEQAQGFFVYRVLPQPDNPFFGKIAFVSPSITEVAGIEDPYDFANWFKNLHPEDRPRVEAANRHTAATGEPFNQVFRLFHARRQEWVWLRAICHVVRDDSGRLVDAHGLCIDITETKRAEEEMARLARENKATADRMAALIRASNTGAWEYDRTSGAVRCSPEYFSMLGREEEGQQSGGVMSIDRCWVALLHPEDRAAAMARFRAYLDNPEGMYEQVFRMAHRDGHWVWIWSRGQTLRDTDGRPTPITVGTHIDLTAQKMLEDRLRHAEKMEAIGQLAGGVAHDYNNHLAGILGNAELLMARLTDPALRGMVENIRKAALRSADLTRQLLAFARKGKYMTVPIDVHALIDDVVALLEHSLDRRITIQRRLAADPPLTMGDPAQLQSALLNLAVNARDAMPHGGDLIFATAIADLPGPAPDLDVGPGRFLKIEVTDTGTGMDEETRKHLFEPFFTTKEAGKGTGLGLAAVYGTIRNHRGAITVATALGQGTTFTIFLPLATEEAFARPSAPLPSTRPGRGRILLVEDEEMVRETALAMLESLGYQVTACVNGQEAVETFRELWRQIDLVILDLIMPRMAGRETFHAMRTIDPAVRVLVASGFSDEATARQIIQDGALGFLQKPFQLNELASKVAGLLATNKLQTAS</sequence>
<dbReference type="PROSITE" id="PS50112">
    <property type="entry name" value="PAS"/>
    <property type="match status" value="2"/>
</dbReference>
<dbReference type="InterPro" id="IPR003661">
    <property type="entry name" value="HisK_dim/P_dom"/>
</dbReference>
<dbReference type="InterPro" id="IPR000700">
    <property type="entry name" value="PAS-assoc_C"/>
</dbReference>
<reference evidence="9 10" key="1">
    <citation type="submission" date="2018-05" db="EMBL/GenBank/DDBJ databases">
        <title>A metagenomic window into the 2 km-deep terrestrial subsurface aquifer revealed taxonomically and functionally diverse microbial community comprising novel uncultured bacterial lineages.</title>
        <authorList>
            <person name="Kadnikov V.V."/>
            <person name="Mardanov A.V."/>
            <person name="Beletsky A.V."/>
            <person name="Banks D."/>
            <person name="Pimenov N.V."/>
            <person name="Frank Y.A."/>
            <person name="Karnachuk O.V."/>
            <person name="Ravin N.V."/>
        </authorList>
    </citation>
    <scope>NUCLEOTIDE SEQUENCE [LARGE SCALE GENOMIC DNA]</scope>
    <source>
        <strain evidence="9">BY5</strain>
    </source>
</reference>
<dbReference type="SMART" id="SM00448">
    <property type="entry name" value="REC"/>
    <property type="match status" value="1"/>
</dbReference>
<dbReference type="Pfam" id="PF00512">
    <property type="entry name" value="HisKA"/>
    <property type="match status" value="1"/>
</dbReference>
<dbReference type="SMART" id="SM00387">
    <property type="entry name" value="HATPase_c"/>
    <property type="match status" value="1"/>
</dbReference>
<dbReference type="GO" id="GO:0000155">
    <property type="term" value="F:phosphorelay sensor kinase activity"/>
    <property type="evidence" value="ECO:0007669"/>
    <property type="project" value="InterPro"/>
</dbReference>
<dbReference type="PROSITE" id="PS50113">
    <property type="entry name" value="PAC"/>
    <property type="match status" value="3"/>
</dbReference>
<dbReference type="SUPFAM" id="SSF47384">
    <property type="entry name" value="Homodimeric domain of signal transducing histidine kinase"/>
    <property type="match status" value="1"/>
</dbReference>
<feature type="modified residue" description="4-aspartylphosphate" evidence="4">
    <location>
        <position position="827"/>
    </location>
</feature>
<gene>
    <name evidence="9" type="ORF">OZSIB_3696</name>
</gene>
<dbReference type="SMART" id="SM00388">
    <property type="entry name" value="HisKA"/>
    <property type="match status" value="1"/>
</dbReference>
<feature type="domain" description="PAC" evidence="8">
    <location>
        <begin position="470"/>
        <end position="523"/>
    </location>
</feature>
<dbReference type="InterPro" id="IPR036097">
    <property type="entry name" value="HisK_dim/P_sf"/>
</dbReference>
<keyword evidence="3 4" id="KW-0597">Phosphoprotein</keyword>
<dbReference type="InterPro" id="IPR005467">
    <property type="entry name" value="His_kinase_dom"/>
</dbReference>
<dbReference type="Pfam" id="PF00072">
    <property type="entry name" value="Response_reg"/>
    <property type="match status" value="1"/>
</dbReference>
<protein>
    <recommendedName>
        <fullName evidence="2">histidine kinase</fullName>
        <ecNumber evidence="2">2.7.13.3</ecNumber>
    </recommendedName>
</protein>
<dbReference type="AlphaFoldDB" id="A0A367ZCX7"/>
<evidence type="ECO:0000259" key="8">
    <source>
        <dbReference type="PROSITE" id="PS50113"/>
    </source>
</evidence>
<name>A0A367ZCX7_9BACT</name>
<dbReference type="SMART" id="SM00091">
    <property type="entry name" value="PAS"/>
    <property type="match status" value="4"/>
</dbReference>
<dbReference type="SMART" id="SM00086">
    <property type="entry name" value="PAC"/>
    <property type="match status" value="3"/>
</dbReference>
<dbReference type="Pfam" id="PF02518">
    <property type="entry name" value="HATPase_c"/>
    <property type="match status" value="1"/>
</dbReference>
<feature type="domain" description="PAC" evidence="8">
    <location>
        <begin position="196"/>
        <end position="248"/>
    </location>
</feature>
<feature type="domain" description="Response regulatory" evidence="6">
    <location>
        <begin position="776"/>
        <end position="892"/>
    </location>
</feature>
<dbReference type="Pfam" id="PF08447">
    <property type="entry name" value="PAS_3"/>
    <property type="match status" value="2"/>
</dbReference>
<dbReference type="EC" id="2.7.13.3" evidence="2"/>
<dbReference type="PANTHER" id="PTHR43065">
    <property type="entry name" value="SENSOR HISTIDINE KINASE"/>
    <property type="match status" value="1"/>
</dbReference>
<dbReference type="InterPro" id="IPR001610">
    <property type="entry name" value="PAC"/>
</dbReference>
<dbReference type="PROSITE" id="PS50109">
    <property type="entry name" value="HIS_KIN"/>
    <property type="match status" value="1"/>
</dbReference>
<dbReference type="SUPFAM" id="SSF55785">
    <property type="entry name" value="PYP-like sensor domain (PAS domain)"/>
    <property type="match status" value="4"/>
</dbReference>
<dbReference type="CDD" id="cd00130">
    <property type="entry name" value="PAS"/>
    <property type="match status" value="3"/>
</dbReference>
<evidence type="ECO:0000256" key="2">
    <source>
        <dbReference type="ARBA" id="ARBA00012438"/>
    </source>
</evidence>
<comment type="catalytic activity">
    <reaction evidence="1">
        <text>ATP + protein L-histidine = ADP + protein N-phospho-L-histidine.</text>
        <dbReference type="EC" id="2.7.13.3"/>
    </reaction>
</comment>
<dbReference type="Pfam" id="PF08448">
    <property type="entry name" value="PAS_4"/>
    <property type="match status" value="2"/>
</dbReference>
<feature type="domain" description="Histidine kinase" evidence="5">
    <location>
        <begin position="536"/>
        <end position="756"/>
    </location>
</feature>
<dbReference type="Gene3D" id="1.10.287.130">
    <property type="match status" value="1"/>
</dbReference>
<evidence type="ECO:0000256" key="4">
    <source>
        <dbReference type="PROSITE-ProRule" id="PRU00169"/>
    </source>
</evidence>
<dbReference type="Gene3D" id="3.30.565.10">
    <property type="entry name" value="Histidine kinase-like ATPase, C-terminal domain"/>
    <property type="match status" value="1"/>
</dbReference>
<dbReference type="InterPro" id="IPR003594">
    <property type="entry name" value="HATPase_dom"/>
</dbReference>
<dbReference type="InterPro" id="IPR004358">
    <property type="entry name" value="Sig_transdc_His_kin-like_C"/>
</dbReference>
<keyword evidence="9" id="KW-0418">Kinase</keyword>
<dbReference type="Gene3D" id="3.40.50.2300">
    <property type="match status" value="1"/>
</dbReference>
<dbReference type="FunFam" id="3.30.450.20:FF:000155">
    <property type="entry name" value="Sensor histidine kinase TodS"/>
    <property type="match status" value="1"/>
</dbReference>
<dbReference type="InterPro" id="IPR011006">
    <property type="entry name" value="CheY-like_superfamily"/>
</dbReference>